<evidence type="ECO:0000313" key="2">
    <source>
        <dbReference type="Proteomes" id="UP001056093"/>
    </source>
</evidence>
<accession>A0ABY5C337</accession>
<name>A0ABY5C337_9LACO</name>
<proteinExistence type="predicted"/>
<keyword evidence="2" id="KW-1185">Reference proteome</keyword>
<dbReference type="EMBL" id="CP097122">
    <property type="protein sequence ID" value="USS91735.1"/>
    <property type="molecule type" value="Genomic_DNA"/>
</dbReference>
<dbReference type="InterPro" id="IPR016181">
    <property type="entry name" value="Acyl_CoA_acyltransferase"/>
</dbReference>
<gene>
    <name evidence="1" type="ORF">M3M36_05320</name>
</gene>
<dbReference type="PANTHER" id="PTHR43441">
    <property type="entry name" value="RIBOSOMAL-PROTEIN-SERINE ACETYLTRANSFERASE"/>
    <property type="match status" value="1"/>
</dbReference>
<reference evidence="1" key="1">
    <citation type="submission" date="2022-05" db="EMBL/GenBank/DDBJ databases">
        <authorList>
            <person name="Oliphant S.A."/>
            <person name="Watson-Haigh N.S."/>
            <person name="Sumby K.M."/>
            <person name="Gardner J.M."/>
            <person name="Jiranek V."/>
        </authorList>
    </citation>
    <scope>NUCLEOTIDE SEQUENCE</scope>
    <source>
        <strain evidence="1">KI3_B9</strain>
    </source>
</reference>
<dbReference type="PANTHER" id="PTHR43441:SF11">
    <property type="entry name" value="RIBOSOMAL-PROTEIN-SERINE ACETYLTRANSFERASE"/>
    <property type="match status" value="1"/>
</dbReference>
<dbReference type="Gene3D" id="3.40.630.30">
    <property type="match status" value="1"/>
</dbReference>
<sequence length="81" mass="9351">MQKAIQGMCAIGFEDYDLHKMTIHAAVDNTRSNNTAKRAGFTLDGTLRQQERLSDGYHDENVWSLTKSEWKTQLEVNNRHQ</sequence>
<evidence type="ECO:0000313" key="1">
    <source>
        <dbReference type="EMBL" id="USS91735.1"/>
    </source>
</evidence>
<dbReference type="SUPFAM" id="SSF55729">
    <property type="entry name" value="Acyl-CoA N-acyltransferases (Nat)"/>
    <property type="match status" value="1"/>
</dbReference>
<organism evidence="1 2">
    <name type="scientific">Fructobacillus americanaquae</name>
    <dbReference type="NCBI Taxonomy" id="2940302"/>
    <lineage>
        <taxon>Bacteria</taxon>
        <taxon>Bacillati</taxon>
        <taxon>Bacillota</taxon>
        <taxon>Bacilli</taxon>
        <taxon>Lactobacillales</taxon>
        <taxon>Lactobacillaceae</taxon>
        <taxon>Fructobacillus</taxon>
    </lineage>
</organism>
<dbReference type="InterPro" id="IPR051908">
    <property type="entry name" value="Ribosomal_N-acetyltransferase"/>
</dbReference>
<dbReference type="Proteomes" id="UP001056093">
    <property type="component" value="Chromosome"/>
</dbReference>
<protein>
    <submittedName>
        <fullName evidence="1">GNAT family N-acetyltransferase</fullName>
    </submittedName>
</protein>